<sequence length="83" mass="8932">MAAVADLCIGELTKLRGKVIGSSCNPFFLRSMKKDAPEEKSDEITKLPPNGSSSSSSSLKSSKSQKTMSETTVFLLMDRFAPS</sequence>
<feature type="compositionally biased region" description="Basic and acidic residues" evidence="1">
    <location>
        <begin position="32"/>
        <end position="45"/>
    </location>
</feature>
<accession>A0A022RUL9</accession>
<evidence type="ECO:0000313" key="2">
    <source>
        <dbReference type="EMBL" id="EYU42635.1"/>
    </source>
</evidence>
<proteinExistence type="predicted"/>
<keyword evidence="3" id="KW-1185">Reference proteome</keyword>
<organism evidence="2 3">
    <name type="scientific">Erythranthe guttata</name>
    <name type="common">Yellow monkey flower</name>
    <name type="synonym">Mimulus guttatus</name>
    <dbReference type="NCBI Taxonomy" id="4155"/>
    <lineage>
        <taxon>Eukaryota</taxon>
        <taxon>Viridiplantae</taxon>
        <taxon>Streptophyta</taxon>
        <taxon>Embryophyta</taxon>
        <taxon>Tracheophyta</taxon>
        <taxon>Spermatophyta</taxon>
        <taxon>Magnoliopsida</taxon>
        <taxon>eudicotyledons</taxon>
        <taxon>Gunneridae</taxon>
        <taxon>Pentapetalae</taxon>
        <taxon>asterids</taxon>
        <taxon>lamiids</taxon>
        <taxon>Lamiales</taxon>
        <taxon>Phrymaceae</taxon>
        <taxon>Erythranthe</taxon>
    </lineage>
</organism>
<dbReference type="Proteomes" id="UP000030748">
    <property type="component" value="Unassembled WGS sequence"/>
</dbReference>
<evidence type="ECO:0000313" key="3">
    <source>
        <dbReference type="Proteomes" id="UP000030748"/>
    </source>
</evidence>
<dbReference type="PANTHER" id="PTHR36346:SF2">
    <property type="entry name" value="EXPRESSED PROTEIN"/>
    <property type="match status" value="1"/>
</dbReference>
<gene>
    <name evidence="2" type="ORF">MIMGU_mgv1a017294mg</name>
</gene>
<dbReference type="AlphaFoldDB" id="A0A022RUL9"/>
<protein>
    <submittedName>
        <fullName evidence="2">Uncharacterized protein</fullName>
    </submittedName>
</protein>
<dbReference type="EMBL" id="KI630281">
    <property type="protein sequence ID" value="EYU42635.1"/>
    <property type="molecule type" value="Genomic_DNA"/>
</dbReference>
<name>A0A022RUL9_ERYGU</name>
<dbReference type="PANTHER" id="PTHR36346">
    <property type="entry name" value="EXPRESSED PROTEIN"/>
    <property type="match status" value="1"/>
</dbReference>
<feature type="region of interest" description="Disordered" evidence="1">
    <location>
        <begin position="32"/>
        <end position="70"/>
    </location>
</feature>
<reference evidence="2 3" key="1">
    <citation type="journal article" date="2013" name="Proc. Natl. Acad. Sci. U.S.A.">
        <title>Fine-scale variation in meiotic recombination in Mimulus inferred from population shotgun sequencing.</title>
        <authorList>
            <person name="Hellsten U."/>
            <person name="Wright K.M."/>
            <person name="Jenkins J."/>
            <person name="Shu S."/>
            <person name="Yuan Y."/>
            <person name="Wessler S.R."/>
            <person name="Schmutz J."/>
            <person name="Willis J.H."/>
            <person name="Rokhsar D.S."/>
        </authorList>
    </citation>
    <scope>NUCLEOTIDE SEQUENCE [LARGE SCALE GENOMIC DNA]</scope>
    <source>
        <strain evidence="3">cv. DUN x IM62</strain>
    </source>
</reference>
<feature type="compositionally biased region" description="Low complexity" evidence="1">
    <location>
        <begin position="52"/>
        <end position="64"/>
    </location>
</feature>
<evidence type="ECO:0000256" key="1">
    <source>
        <dbReference type="SAM" id="MobiDB-lite"/>
    </source>
</evidence>